<reference evidence="18" key="1">
    <citation type="journal article" date="2019" name="Int. J. Syst. Evol. Microbiol.">
        <title>The Global Catalogue of Microorganisms (GCM) 10K type strain sequencing project: providing services to taxonomists for standard genome sequencing and annotation.</title>
        <authorList>
            <consortium name="The Broad Institute Genomics Platform"/>
            <consortium name="The Broad Institute Genome Sequencing Center for Infectious Disease"/>
            <person name="Wu L."/>
            <person name="Ma J."/>
        </authorList>
    </citation>
    <scope>NUCLEOTIDE SEQUENCE [LARGE SCALE GENOMIC DNA]</scope>
    <source>
        <strain evidence="18">KCTC 42443</strain>
    </source>
</reference>
<dbReference type="Gene3D" id="3.10.580.10">
    <property type="entry name" value="CBS-domain"/>
    <property type="match status" value="2"/>
</dbReference>
<dbReference type="InterPro" id="IPR046342">
    <property type="entry name" value="CBS_dom_sf"/>
</dbReference>
<gene>
    <name evidence="17" type="ORF">GCM10016455_01590</name>
</gene>
<name>A0ABQ3IPV5_9RHOB</name>
<feature type="domain" description="CBS" evidence="16">
    <location>
        <begin position="318"/>
        <end position="374"/>
    </location>
</feature>
<comment type="cofactor">
    <cofactor evidence="14">
        <name>Zn(2+)</name>
        <dbReference type="ChEBI" id="CHEBI:29105"/>
    </cofactor>
    <text evidence="14">Binds 1 zinc ion per subunit.</text>
</comment>
<dbReference type="RefSeq" id="WP_191284577.1">
    <property type="nucleotide sequence ID" value="NZ_BNCH01000001.1"/>
</dbReference>
<comment type="similarity">
    <text evidence="2 14">Belongs to the peptidase M50B family.</text>
</comment>
<evidence type="ECO:0000256" key="11">
    <source>
        <dbReference type="ARBA" id="ARBA00023049"/>
    </source>
</evidence>
<keyword evidence="12 15" id="KW-0129">CBS domain</keyword>
<evidence type="ECO:0000256" key="5">
    <source>
        <dbReference type="ARBA" id="ARBA00022692"/>
    </source>
</evidence>
<keyword evidence="6 14" id="KW-0479">Metal-binding</keyword>
<evidence type="ECO:0000256" key="12">
    <source>
        <dbReference type="ARBA" id="ARBA00023122"/>
    </source>
</evidence>
<dbReference type="InterPro" id="IPR008915">
    <property type="entry name" value="Peptidase_M50"/>
</dbReference>
<keyword evidence="11 14" id="KW-0482">Metalloprotease</keyword>
<evidence type="ECO:0000256" key="2">
    <source>
        <dbReference type="ARBA" id="ARBA00007931"/>
    </source>
</evidence>
<evidence type="ECO:0000313" key="17">
    <source>
        <dbReference type="EMBL" id="GHE85956.1"/>
    </source>
</evidence>
<dbReference type="Pfam" id="PF02163">
    <property type="entry name" value="Peptidase_M50"/>
    <property type="match status" value="2"/>
</dbReference>
<evidence type="ECO:0000256" key="10">
    <source>
        <dbReference type="ARBA" id="ARBA00022989"/>
    </source>
</evidence>
<keyword evidence="18" id="KW-1185">Reference proteome</keyword>
<keyword evidence="8 14" id="KW-0378">Hydrolase</keyword>
<dbReference type="SMART" id="SM00116">
    <property type="entry name" value="CBS"/>
    <property type="match status" value="2"/>
</dbReference>
<evidence type="ECO:0000256" key="6">
    <source>
        <dbReference type="ARBA" id="ARBA00022723"/>
    </source>
</evidence>
<evidence type="ECO:0000256" key="3">
    <source>
        <dbReference type="ARBA" id="ARBA00022475"/>
    </source>
</evidence>
<evidence type="ECO:0000256" key="8">
    <source>
        <dbReference type="ARBA" id="ARBA00022801"/>
    </source>
</evidence>
<dbReference type="PANTHER" id="PTHR39188:SF3">
    <property type="entry name" value="STAGE IV SPORULATION PROTEIN FB"/>
    <property type="match status" value="1"/>
</dbReference>
<protein>
    <recommendedName>
        <fullName evidence="14">Zinc metalloprotease</fullName>
    </recommendedName>
</protein>
<proteinExistence type="inferred from homology"/>
<feature type="transmembrane region" description="Helical" evidence="14">
    <location>
        <begin position="21"/>
        <end position="38"/>
    </location>
</feature>
<comment type="caution">
    <text evidence="17">The sequence shown here is derived from an EMBL/GenBank/DDBJ whole genome shotgun (WGS) entry which is preliminary data.</text>
</comment>
<keyword evidence="10 14" id="KW-1133">Transmembrane helix</keyword>
<feature type="transmembrane region" description="Helical" evidence="14">
    <location>
        <begin position="109"/>
        <end position="132"/>
    </location>
</feature>
<evidence type="ECO:0000256" key="1">
    <source>
        <dbReference type="ARBA" id="ARBA00004651"/>
    </source>
</evidence>
<evidence type="ECO:0000256" key="15">
    <source>
        <dbReference type="PROSITE-ProRule" id="PRU00703"/>
    </source>
</evidence>
<evidence type="ECO:0000256" key="14">
    <source>
        <dbReference type="PIRNR" id="PIRNR006404"/>
    </source>
</evidence>
<dbReference type="EMBL" id="BNCH01000001">
    <property type="protein sequence ID" value="GHE85956.1"/>
    <property type="molecule type" value="Genomic_DNA"/>
</dbReference>
<dbReference type="Pfam" id="PF00571">
    <property type="entry name" value="CBS"/>
    <property type="match status" value="2"/>
</dbReference>
<evidence type="ECO:0000256" key="7">
    <source>
        <dbReference type="ARBA" id="ARBA00022737"/>
    </source>
</evidence>
<sequence>MFENALKIFKIKGFDIKIDPSWLIIAALIAWSLSQHYFPSAHPGETRGVYLFMAVTATLCFFASLLLHELAHSIVARRLGVPIKGITLFLFGGVAELEAEPQSARAEFWIALAGPVMSLLLSLAFGSLALLAGLVSGLETIATVLSYLAAINLILALFNLVPAFPLDGGRVLRAYLWHRHGNLLRATETAARSGTIFAYVLMMLGLLALFQGALVTALWQMMIGGFVLMAARASYNDQLARAVFASRTVGDLMQDHPVTVGPEVTLAEFVNHVMLRHGRSFVPVVEGETLLGHIDQAMIAGIDREHWPSTRVDDIFAGLDDTSTVSPDLPIQELMAIITKTGRRKFLVVKGHRLVGIISLSDLVRHLQLSDLSIAAER</sequence>
<dbReference type="InterPro" id="IPR016483">
    <property type="entry name" value="UCP006404_Pept_M50_CBS"/>
</dbReference>
<dbReference type="PROSITE" id="PS51371">
    <property type="entry name" value="CBS"/>
    <property type="match status" value="1"/>
</dbReference>
<comment type="subcellular location">
    <subcellularLocation>
        <location evidence="1 14">Cell membrane</location>
        <topology evidence="1 14">Multi-pass membrane protein</topology>
    </subcellularLocation>
</comment>
<dbReference type="PIRSF" id="PIRSF006404">
    <property type="entry name" value="UCP006404_Pept_M50_CBS"/>
    <property type="match status" value="1"/>
</dbReference>
<feature type="transmembrane region" description="Helical" evidence="14">
    <location>
        <begin position="144"/>
        <end position="164"/>
    </location>
</feature>
<evidence type="ECO:0000256" key="4">
    <source>
        <dbReference type="ARBA" id="ARBA00022670"/>
    </source>
</evidence>
<organism evidence="17 18">
    <name type="scientific">Aliiroseovarius zhejiangensis</name>
    <dbReference type="NCBI Taxonomy" id="1632025"/>
    <lineage>
        <taxon>Bacteria</taxon>
        <taxon>Pseudomonadati</taxon>
        <taxon>Pseudomonadota</taxon>
        <taxon>Alphaproteobacteria</taxon>
        <taxon>Rhodobacterales</taxon>
        <taxon>Paracoccaceae</taxon>
        <taxon>Aliiroseovarius</taxon>
    </lineage>
</organism>
<keyword evidence="5 14" id="KW-0812">Transmembrane</keyword>
<evidence type="ECO:0000313" key="18">
    <source>
        <dbReference type="Proteomes" id="UP000609802"/>
    </source>
</evidence>
<dbReference type="PANTHER" id="PTHR39188">
    <property type="entry name" value="MEMBRANE-ASSOCIATED ZINC METALLOPROTEASE M50B"/>
    <property type="match status" value="1"/>
</dbReference>
<dbReference type="InterPro" id="IPR000644">
    <property type="entry name" value="CBS_dom"/>
</dbReference>
<keyword evidence="13 14" id="KW-0472">Membrane</keyword>
<dbReference type="CDD" id="cd06164">
    <property type="entry name" value="S2P-M50_SpoIVFB_CBS"/>
    <property type="match status" value="1"/>
</dbReference>
<accession>A0ABQ3IPV5</accession>
<evidence type="ECO:0000259" key="16">
    <source>
        <dbReference type="PROSITE" id="PS51371"/>
    </source>
</evidence>
<evidence type="ECO:0000256" key="9">
    <source>
        <dbReference type="ARBA" id="ARBA00022833"/>
    </source>
</evidence>
<evidence type="ECO:0000256" key="13">
    <source>
        <dbReference type="ARBA" id="ARBA00023136"/>
    </source>
</evidence>
<keyword evidence="7" id="KW-0677">Repeat</keyword>
<feature type="transmembrane region" description="Helical" evidence="14">
    <location>
        <begin position="196"/>
        <end position="219"/>
    </location>
</feature>
<feature type="transmembrane region" description="Helical" evidence="14">
    <location>
        <begin position="50"/>
        <end position="67"/>
    </location>
</feature>
<keyword evidence="9 14" id="KW-0862">Zinc</keyword>
<keyword evidence="3 14" id="KW-1003">Cell membrane</keyword>
<keyword evidence="4 14" id="KW-0645">Protease</keyword>
<dbReference type="Proteomes" id="UP000609802">
    <property type="component" value="Unassembled WGS sequence"/>
</dbReference>
<dbReference type="SUPFAM" id="SSF54631">
    <property type="entry name" value="CBS-domain pair"/>
    <property type="match status" value="1"/>
</dbReference>